<dbReference type="RefSeq" id="WP_231634778.1">
    <property type="nucleotide sequence ID" value="NZ_FVZE01000001.1"/>
</dbReference>
<dbReference type="Proteomes" id="UP000190989">
    <property type="component" value="Unassembled WGS sequence"/>
</dbReference>
<organism evidence="1 2">
    <name type="scientific">Novosphingobium mathurense</name>
    <dbReference type="NCBI Taxonomy" id="428990"/>
    <lineage>
        <taxon>Bacteria</taxon>
        <taxon>Pseudomonadati</taxon>
        <taxon>Pseudomonadota</taxon>
        <taxon>Alphaproteobacteria</taxon>
        <taxon>Sphingomonadales</taxon>
        <taxon>Sphingomonadaceae</taxon>
        <taxon>Novosphingobium</taxon>
    </lineage>
</organism>
<protein>
    <submittedName>
        <fullName evidence="1">Uncharacterized protein</fullName>
    </submittedName>
</protein>
<evidence type="ECO:0000313" key="1">
    <source>
        <dbReference type="EMBL" id="SLJ87481.1"/>
    </source>
</evidence>
<accession>A0A1U6GVB3</accession>
<evidence type="ECO:0000313" key="2">
    <source>
        <dbReference type="Proteomes" id="UP000190989"/>
    </source>
</evidence>
<sequence length="135" mass="15122">MYHSHRIESEPGNRERSDLANFLRIEREAPDGEAHPITLKEWTEAIDNVDGVRLCVGDASVRNPLTKENVTIPNRGGDAEIFRKDCNRWLRVLWWSPHGSIHFTAPESSDDPLLVAARALAGQLEARIVGDDGEV</sequence>
<name>A0A1U6GVB3_9SPHN</name>
<keyword evidence="2" id="KW-1185">Reference proteome</keyword>
<dbReference type="AlphaFoldDB" id="A0A1U6GVB3"/>
<reference evidence="2" key="1">
    <citation type="submission" date="2017-02" db="EMBL/GenBank/DDBJ databases">
        <authorList>
            <person name="Varghese N."/>
            <person name="Submissions S."/>
        </authorList>
    </citation>
    <scope>NUCLEOTIDE SEQUENCE [LARGE SCALE GENOMIC DNA]</scope>
    <source>
        <strain evidence="2">SM117</strain>
    </source>
</reference>
<proteinExistence type="predicted"/>
<gene>
    <name evidence="1" type="ORF">SAMN06295987_101581</name>
</gene>
<dbReference type="EMBL" id="FVZE01000001">
    <property type="protein sequence ID" value="SLJ87481.1"/>
    <property type="molecule type" value="Genomic_DNA"/>
</dbReference>